<reference evidence="3" key="1">
    <citation type="submission" date="2016-11" db="UniProtKB">
        <authorList>
            <consortium name="WormBaseParasite"/>
        </authorList>
    </citation>
    <scope>IDENTIFICATION</scope>
</reference>
<dbReference type="Gene3D" id="1.20.1250.20">
    <property type="entry name" value="MFS general substrate transporter like domains"/>
    <property type="match status" value="1"/>
</dbReference>
<feature type="transmembrane region" description="Helical" evidence="1">
    <location>
        <begin position="306"/>
        <end position="324"/>
    </location>
</feature>
<evidence type="ECO:0000256" key="1">
    <source>
        <dbReference type="SAM" id="Phobius"/>
    </source>
</evidence>
<sequence>MLSKRERDRTNWLIVLIYGLWNTCDQWSKILIPFAQWSIEPRPDYFWLLMLNSIGNAAIVIGSFLVAQLIDSKGCRLTAMICTVVIGIYQIGIIRIKDFYGFGGFNLLLAFHHMPLIVDACIAQMVGEDGDDKERSRLMMRLTIPLSIAFAAGPYLAIQILYIVSPSIEVSETICGCVLLATVLPLCYYVMPTTNSEKTLSRLPSFESYMEILSEPKALRSLLFLALISGPYNAYDQIVRIHLATRMLSNPGDMSKLAFVLGATALVANIFILPFLQRRFGPQQLVMIACTFLLVSYGYLSQVSEYFHLIIGMPLQVLGACIAIGQLSAQVMSSVPRSHVGKAAALIRIVQVTAIIMTPLVTGYYIDISETQKLCTVSAVVTLFTIPLVWRYGGFMKNNFANLPMMMSMERTHSD</sequence>
<keyword evidence="1" id="KW-1133">Transmembrane helix</keyword>
<organism evidence="2 3">
    <name type="scientific">Steinernema glaseri</name>
    <dbReference type="NCBI Taxonomy" id="37863"/>
    <lineage>
        <taxon>Eukaryota</taxon>
        <taxon>Metazoa</taxon>
        <taxon>Ecdysozoa</taxon>
        <taxon>Nematoda</taxon>
        <taxon>Chromadorea</taxon>
        <taxon>Rhabditida</taxon>
        <taxon>Tylenchina</taxon>
        <taxon>Panagrolaimomorpha</taxon>
        <taxon>Strongyloidoidea</taxon>
        <taxon>Steinernematidae</taxon>
        <taxon>Steinernema</taxon>
    </lineage>
</organism>
<keyword evidence="1" id="KW-0472">Membrane</keyword>
<feature type="transmembrane region" description="Helical" evidence="1">
    <location>
        <begin position="345"/>
        <end position="365"/>
    </location>
</feature>
<dbReference type="WBParaSite" id="L893_g2664.t1">
    <property type="protein sequence ID" value="L893_g2664.t1"/>
    <property type="gene ID" value="L893_g2664"/>
</dbReference>
<accession>A0A1I7ZIH7</accession>
<keyword evidence="2" id="KW-1185">Reference proteome</keyword>
<feature type="transmembrane region" description="Helical" evidence="1">
    <location>
        <begin position="371"/>
        <end position="390"/>
    </location>
</feature>
<dbReference type="InterPro" id="IPR011701">
    <property type="entry name" value="MFS"/>
</dbReference>
<protein>
    <submittedName>
        <fullName evidence="3">MFS domain-containing protein</fullName>
    </submittedName>
</protein>
<dbReference type="InterPro" id="IPR036259">
    <property type="entry name" value="MFS_trans_sf"/>
</dbReference>
<feature type="transmembrane region" description="Helical" evidence="1">
    <location>
        <begin position="12"/>
        <end position="39"/>
    </location>
</feature>
<dbReference type="GO" id="GO:0005635">
    <property type="term" value="C:nuclear envelope"/>
    <property type="evidence" value="ECO:0007669"/>
    <property type="project" value="TreeGrafter"/>
</dbReference>
<feature type="transmembrane region" description="Helical" evidence="1">
    <location>
        <begin position="77"/>
        <end position="96"/>
    </location>
</feature>
<dbReference type="AlphaFoldDB" id="A0A1I7ZIH7"/>
<feature type="transmembrane region" description="Helical" evidence="1">
    <location>
        <begin position="142"/>
        <end position="164"/>
    </location>
</feature>
<keyword evidence="1" id="KW-0812">Transmembrane</keyword>
<evidence type="ECO:0000313" key="2">
    <source>
        <dbReference type="Proteomes" id="UP000095287"/>
    </source>
</evidence>
<evidence type="ECO:0000313" key="3">
    <source>
        <dbReference type="WBParaSite" id="L893_g2664.t1"/>
    </source>
</evidence>
<feature type="transmembrane region" description="Helical" evidence="1">
    <location>
        <begin position="45"/>
        <end position="70"/>
    </location>
</feature>
<feature type="transmembrane region" description="Helical" evidence="1">
    <location>
        <begin position="283"/>
        <end position="300"/>
    </location>
</feature>
<dbReference type="Pfam" id="PF07690">
    <property type="entry name" value="MFS_1"/>
    <property type="match status" value="1"/>
</dbReference>
<name>A0A1I7ZIH7_9BILA</name>
<dbReference type="PANTHER" id="PTHR24002">
    <property type="entry name" value="SOLUTE CARRIER FAMILY 22 MEMBER 18"/>
    <property type="match status" value="1"/>
</dbReference>
<dbReference type="GO" id="GO:0022857">
    <property type="term" value="F:transmembrane transporter activity"/>
    <property type="evidence" value="ECO:0007669"/>
    <property type="project" value="InterPro"/>
</dbReference>
<dbReference type="SUPFAM" id="SSF103473">
    <property type="entry name" value="MFS general substrate transporter"/>
    <property type="match status" value="1"/>
</dbReference>
<feature type="transmembrane region" description="Helical" evidence="1">
    <location>
        <begin position="255"/>
        <end position="276"/>
    </location>
</feature>
<dbReference type="CDD" id="cd06174">
    <property type="entry name" value="MFS"/>
    <property type="match status" value="1"/>
</dbReference>
<proteinExistence type="predicted"/>
<dbReference type="PANTHER" id="PTHR24002:SF4">
    <property type="entry name" value="MFS DOMAIN-CONTAINING PROTEIN"/>
    <property type="match status" value="1"/>
</dbReference>
<dbReference type="Proteomes" id="UP000095287">
    <property type="component" value="Unplaced"/>
</dbReference>
<feature type="transmembrane region" description="Helical" evidence="1">
    <location>
        <begin position="102"/>
        <end position="122"/>
    </location>
</feature>
<feature type="transmembrane region" description="Helical" evidence="1">
    <location>
        <begin position="170"/>
        <end position="191"/>
    </location>
</feature>